<feature type="compositionally biased region" description="Polar residues" evidence="1">
    <location>
        <begin position="644"/>
        <end position="673"/>
    </location>
</feature>
<dbReference type="RefSeq" id="XP_012177302.1">
    <property type="nucleotide sequence ID" value="XM_012321912.1"/>
</dbReference>
<evidence type="ECO:0000313" key="3">
    <source>
        <dbReference type="Proteomes" id="UP000006352"/>
    </source>
</evidence>
<accession>J7S5H5</accession>
<sequence>MTFIDAALAELKKTVEKSRVKGKKSYTETVNHCASHLVLLNQSKITPKSSIKLADSFRKSFIPVYAGFPLPSLQLVAALFHTIYHEKVLPALGEQLQEQKMLWEEVLNSLLSGVLDFLEEAENDEVRSITAKDAIATALYPILCDLCFSLTAPMMSVNLRCTAYTLLSDSAVSHGGNQKKLRNDDILGGERIGRVIWRTRDYLALESLLTLFARLLPSIRDASSGRTKRTMFIQSVFVASQSPEVGSLGKTVADILENVSSADWDVTSRKIVDTLSKGSLAFPQPFTVDEVSACGQIKQSDRLFVDDKALVANVLHGDDQYDTLNIPYPTVHKFEITRDRHDDAKEGAQQKRLKEIVPPKLSLADSSTILEFDSQGNPLQELSQHERIENVAKLYQTNQSSDDLRVSEHLEAHGASVRSVVLLSTGEDVSVPPASAVSNPVIKVISELPEDRSIQISKTEAPPRQPSPLPAHASSKSLSVSSAVSAAQTGPFSASLKLASKKTNAALSRTKSQRIREQVFGASGEELSEISDMEPSPTPIRSASSKTKPITLTRATTKESSFSIPSGTRPVVTKRILDSDDEATSVIEAGKDILSKLGRTKKKAVLCGGVISEDEIESGPSTQPAFVTPPPVRERLNLVPVTPSKPSTRASLKRNVSASINTREASTAPLESSVVSKAERKKTATSANLKLVLGQADNRLTVCVKSSDLKVASATAGSTESVHLAVHNLAKVENVTNDRSEEVVDDAVDFKLGSFPAVNVVDSSPVPVVATGPKSVKAGLRKKDQAISKTVQDPSHVSASKRKRAPADDEATAPDQQAQPSSAKRPHTVEGASETSSKAIPSELTKLQVLRPRRAAAARAMKKYRGKKDRTSSPAPMVEDVDYDALPGEVAADPLPTSSDALIASPHNRKKPVLRSKKVAPSSVVKAENRVSHNEVKDDNQLIAHSALVGDDALQDSSGECKNGIFIPPTSAQGEKAISISHRASRTRTAVNKEIAVAPPKQIEPRIESGYSKVSAALATNTEYVSKAHTIVQKPQANSRRGVMSVKPATNTISEPQLVNNCSPVTKNTLHDIAGDLDDIVKELPPPVDSSEREQPDNTFPENVFVENLTTVYAEDWQELATQEQEPIARLLQNRPVVSKPPTKFNVPRPKIPVTIDLTFDESPNKRSPPTRCDSPTHDVIEIAALNPSQYSQSTPRREIIAPDSSLTSSIKTARQKHTVTFAKTVQERSPSPPSPYLPFSKWILDDEPEKVTRISRSPLKGPRMDTKRRVLRKEVGHERKPKNGITGKKGDMDSIVQVLDELNQAILDKITRKFQGVREDVRIGRDALLNEAAEDLQRLFAESAKHFNGLIDLEAEYATFGRTVMAGFEDLLALDRDICEHLTKKIEVHDRSSLSKKFPPTLLPLPASILSSRSK</sequence>
<organism evidence="2 3">
    <name type="scientific">Fibroporia radiculosa</name>
    <dbReference type="NCBI Taxonomy" id="599839"/>
    <lineage>
        <taxon>Eukaryota</taxon>
        <taxon>Fungi</taxon>
        <taxon>Dikarya</taxon>
        <taxon>Basidiomycota</taxon>
        <taxon>Agaricomycotina</taxon>
        <taxon>Agaricomycetes</taxon>
        <taxon>Polyporales</taxon>
        <taxon>Fibroporiaceae</taxon>
        <taxon>Fibroporia</taxon>
    </lineage>
</organism>
<protein>
    <submittedName>
        <fullName evidence="2">Uncharacterized protein</fullName>
    </submittedName>
</protein>
<feature type="compositionally biased region" description="Polar residues" evidence="1">
    <location>
        <begin position="787"/>
        <end position="798"/>
    </location>
</feature>
<dbReference type="Proteomes" id="UP000006352">
    <property type="component" value="Unassembled WGS sequence"/>
</dbReference>
<gene>
    <name evidence="2" type="ORF">FIBRA_00012</name>
</gene>
<dbReference type="OrthoDB" id="3270368at2759"/>
<proteinExistence type="predicted"/>
<dbReference type="HOGENOM" id="CLU_004705_0_0_1"/>
<dbReference type="EMBL" id="HE796866">
    <property type="protein sequence ID" value="CCL98019.1"/>
    <property type="molecule type" value="Genomic_DNA"/>
</dbReference>
<feature type="region of interest" description="Disordered" evidence="1">
    <location>
        <begin position="641"/>
        <end position="673"/>
    </location>
</feature>
<feature type="region of interest" description="Disordered" evidence="1">
    <location>
        <begin position="765"/>
        <end position="853"/>
    </location>
</feature>
<feature type="compositionally biased region" description="Basic residues" evidence="1">
    <location>
        <begin position="907"/>
        <end position="918"/>
    </location>
</feature>
<dbReference type="InParanoid" id="J7S5H5"/>
<name>J7S5H5_9APHY</name>
<dbReference type="STRING" id="599839.J7S5H5"/>
<evidence type="ECO:0000256" key="1">
    <source>
        <dbReference type="SAM" id="MobiDB-lite"/>
    </source>
</evidence>
<dbReference type="GeneID" id="24092930"/>
<evidence type="ECO:0000313" key="2">
    <source>
        <dbReference type="EMBL" id="CCL98019.1"/>
    </source>
</evidence>
<keyword evidence="3" id="KW-1185">Reference proteome</keyword>
<reference evidence="2 3" key="1">
    <citation type="journal article" date="2012" name="Appl. Environ. Microbiol.">
        <title>Short-read sequencing for genomic analysis of the brown rot fungus Fibroporia radiculosa.</title>
        <authorList>
            <person name="Tang J.D."/>
            <person name="Perkins A.D."/>
            <person name="Sonstegard T.S."/>
            <person name="Schroeder S.G."/>
            <person name="Burgess S.C."/>
            <person name="Diehl S.V."/>
        </authorList>
    </citation>
    <scope>NUCLEOTIDE SEQUENCE [LARGE SCALE GENOMIC DNA]</scope>
    <source>
        <strain evidence="2 3">TFFH 294</strain>
    </source>
</reference>
<feature type="region of interest" description="Disordered" evidence="1">
    <location>
        <begin position="897"/>
        <end position="928"/>
    </location>
</feature>